<dbReference type="Proteomes" id="UP001221142">
    <property type="component" value="Unassembled WGS sequence"/>
</dbReference>
<keyword evidence="2" id="KW-0472">Membrane</keyword>
<sequence length="218" mass="22411">MSHSHHAGQTSIQGTVIAPNPSDGFTPVGVSSGIAFSASATGTVSVSLSTSNPPIQGPTDIPITSSNAPLQSTPVIPITSNNSSRHATPIGPIVGGAIGGIVALLLLGGLILWCRRRRARFNLRSERLPPTPPLGELRSGSRLALDRPALPAVIESQAAMLEKANALAGSRVPAAPDPISSSNPVTETQFRAMADRLAVVEAALTARDEDLPPNYTPG</sequence>
<dbReference type="EMBL" id="JARKIF010000010">
    <property type="protein sequence ID" value="KAJ7629089.1"/>
    <property type="molecule type" value="Genomic_DNA"/>
</dbReference>
<accession>A0AAD7BS67</accession>
<gene>
    <name evidence="3" type="ORF">FB45DRAFT_919967</name>
</gene>
<dbReference type="AlphaFoldDB" id="A0AAD7BS67"/>
<comment type="caution">
    <text evidence="3">The sequence shown here is derived from an EMBL/GenBank/DDBJ whole genome shotgun (WGS) entry which is preliminary data.</text>
</comment>
<evidence type="ECO:0000256" key="1">
    <source>
        <dbReference type="SAM" id="MobiDB-lite"/>
    </source>
</evidence>
<keyword evidence="2" id="KW-0812">Transmembrane</keyword>
<evidence type="ECO:0000313" key="4">
    <source>
        <dbReference type="Proteomes" id="UP001221142"/>
    </source>
</evidence>
<name>A0AAD7BS67_9AGAR</name>
<evidence type="ECO:0000256" key="2">
    <source>
        <dbReference type="SAM" id="Phobius"/>
    </source>
</evidence>
<proteinExistence type="predicted"/>
<evidence type="ECO:0000313" key="3">
    <source>
        <dbReference type="EMBL" id="KAJ7629089.1"/>
    </source>
</evidence>
<keyword evidence="4" id="KW-1185">Reference proteome</keyword>
<feature type="transmembrane region" description="Helical" evidence="2">
    <location>
        <begin position="90"/>
        <end position="114"/>
    </location>
</feature>
<reference evidence="3" key="1">
    <citation type="submission" date="2023-03" db="EMBL/GenBank/DDBJ databases">
        <title>Massive genome expansion in bonnet fungi (Mycena s.s.) driven by repeated elements and novel gene families across ecological guilds.</title>
        <authorList>
            <consortium name="Lawrence Berkeley National Laboratory"/>
            <person name="Harder C.B."/>
            <person name="Miyauchi S."/>
            <person name="Viragh M."/>
            <person name="Kuo A."/>
            <person name="Thoen E."/>
            <person name="Andreopoulos B."/>
            <person name="Lu D."/>
            <person name="Skrede I."/>
            <person name="Drula E."/>
            <person name="Henrissat B."/>
            <person name="Morin E."/>
            <person name="Kohler A."/>
            <person name="Barry K."/>
            <person name="LaButti K."/>
            <person name="Morin E."/>
            <person name="Salamov A."/>
            <person name="Lipzen A."/>
            <person name="Mereny Z."/>
            <person name="Hegedus B."/>
            <person name="Baldrian P."/>
            <person name="Stursova M."/>
            <person name="Weitz H."/>
            <person name="Taylor A."/>
            <person name="Grigoriev I.V."/>
            <person name="Nagy L.G."/>
            <person name="Martin F."/>
            <person name="Kauserud H."/>
        </authorList>
    </citation>
    <scope>NUCLEOTIDE SEQUENCE</scope>
    <source>
        <strain evidence="3">9284</strain>
    </source>
</reference>
<feature type="region of interest" description="Disordered" evidence="1">
    <location>
        <begin position="47"/>
        <end position="68"/>
    </location>
</feature>
<protein>
    <submittedName>
        <fullName evidence="3">Uncharacterized protein</fullName>
    </submittedName>
</protein>
<keyword evidence="2" id="KW-1133">Transmembrane helix</keyword>
<organism evidence="3 4">
    <name type="scientific">Roridomyces roridus</name>
    <dbReference type="NCBI Taxonomy" id="1738132"/>
    <lineage>
        <taxon>Eukaryota</taxon>
        <taxon>Fungi</taxon>
        <taxon>Dikarya</taxon>
        <taxon>Basidiomycota</taxon>
        <taxon>Agaricomycotina</taxon>
        <taxon>Agaricomycetes</taxon>
        <taxon>Agaricomycetidae</taxon>
        <taxon>Agaricales</taxon>
        <taxon>Marasmiineae</taxon>
        <taxon>Mycenaceae</taxon>
        <taxon>Roridomyces</taxon>
    </lineage>
</organism>